<dbReference type="PANTHER" id="PTHR43420:SF3">
    <property type="entry name" value="N-ACETYLTRANSFERASE DOMAIN-CONTAINING PROTEIN"/>
    <property type="match status" value="1"/>
</dbReference>
<accession>A0ABU0NJ82</accession>
<keyword evidence="2" id="KW-0012">Acyltransferase</keyword>
<dbReference type="SUPFAM" id="SSF55729">
    <property type="entry name" value="Acyl-CoA N-acyltransferases (Nat)"/>
    <property type="match status" value="1"/>
</dbReference>
<evidence type="ECO:0000313" key="6">
    <source>
        <dbReference type="Proteomes" id="UP001230654"/>
    </source>
</evidence>
<dbReference type="EMBL" id="JAUSWV010000002">
    <property type="protein sequence ID" value="MDQ0579182.1"/>
    <property type="molecule type" value="Genomic_DNA"/>
</dbReference>
<reference evidence="5 6" key="1">
    <citation type="submission" date="2023-07" db="EMBL/GenBank/DDBJ databases">
        <title>Comparative genomics of wheat-associated soil bacteria to identify genetic determinants of phenazine resistance.</title>
        <authorList>
            <person name="Mouncey N."/>
        </authorList>
    </citation>
    <scope>NUCLEOTIDE SEQUENCE [LARGE SCALE GENOMIC DNA]</scope>
    <source>
        <strain evidence="5 6">B2I6</strain>
    </source>
</reference>
<evidence type="ECO:0000256" key="2">
    <source>
        <dbReference type="ARBA" id="ARBA00023315"/>
    </source>
</evidence>
<keyword evidence="1" id="KW-0808">Transferase</keyword>
<dbReference type="PROSITE" id="PS51186">
    <property type="entry name" value="GNAT"/>
    <property type="match status" value="1"/>
</dbReference>
<feature type="region of interest" description="Disordered" evidence="3">
    <location>
        <begin position="1"/>
        <end position="56"/>
    </location>
</feature>
<dbReference type="InterPro" id="IPR016181">
    <property type="entry name" value="Acyl_CoA_acyltransferase"/>
</dbReference>
<dbReference type="InterPro" id="IPR050680">
    <property type="entry name" value="YpeA/RimI_acetyltransf"/>
</dbReference>
<dbReference type="Gene3D" id="3.40.630.30">
    <property type="match status" value="1"/>
</dbReference>
<keyword evidence="6" id="KW-1185">Reference proteome</keyword>
<organism evidence="5 6">
    <name type="scientific">Streptomyces rishiriensis</name>
    <dbReference type="NCBI Taxonomy" id="68264"/>
    <lineage>
        <taxon>Bacteria</taxon>
        <taxon>Bacillati</taxon>
        <taxon>Actinomycetota</taxon>
        <taxon>Actinomycetes</taxon>
        <taxon>Kitasatosporales</taxon>
        <taxon>Streptomycetaceae</taxon>
        <taxon>Streptomyces</taxon>
    </lineage>
</organism>
<dbReference type="Pfam" id="PF08445">
    <property type="entry name" value="FR47"/>
    <property type="match status" value="1"/>
</dbReference>
<sequence>MTTVEPRRVPGTGDAQPVGPSDTSGAGTTPVPAQGAGEPRPAAGHGGLPEARGTEPRHVLDNPALASLTGPHAHFAERRGRVLRYPVDVSPWLALPDEPDADDWADLAALAGPGAEVPLPGFRGELPAGWELTLQIEGVQFVDDGLVAAPEPEAVRLGPADVPEILDLIARTQPGPFEARTIELGTYLGIRRDGALIAMAGERLHPPGWTEISAVCTDPAFRGEGLATRLVLAVAHGIRERGETPFLHTSARNTDAIRLYESLGFRLRRRTAFLAARVPERLGEGREPVPVA</sequence>
<evidence type="ECO:0000256" key="3">
    <source>
        <dbReference type="SAM" id="MobiDB-lite"/>
    </source>
</evidence>
<dbReference type="InterPro" id="IPR013653">
    <property type="entry name" value="GCN5-like_dom"/>
</dbReference>
<comment type="caution">
    <text evidence="5">The sequence shown here is derived from an EMBL/GenBank/DDBJ whole genome shotgun (WGS) entry which is preliminary data.</text>
</comment>
<proteinExistence type="predicted"/>
<gene>
    <name evidence="5" type="ORF">QF030_001360</name>
</gene>
<name>A0ABU0NJ82_STRRH</name>
<dbReference type="InterPro" id="IPR000182">
    <property type="entry name" value="GNAT_dom"/>
</dbReference>
<feature type="domain" description="N-acetyltransferase" evidence="4">
    <location>
        <begin position="152"/>
        <end position="284"/>
    </location>
</feature>
<dbReference type="CDD" id="cd04301">
    <property type="entry name" value="NAT_SF"/>
    <property type="match status" value="1"/>
</dbReference>
<dbReference type="Proteomes" id="UP001230654">
    <property type="component" value="Unassembled WGS sequence"/>
</dbReference>
<evidence type="ECO:0000256" key="1">
    <source>
        <dbReference type="ARBA" id="ARBA00022679"/>
    </source>
</evidence>
<protein>
    <submittedName>
        <fullName evidence="5">Ribosomal protein S18 acetylase RimI-like enzyme</fullName>
    </submittedName>
</protein>
<dbReference type="PANTHER" id="PTHR43420">
    <property type="entry name" value="ACETYLTRANSFERASE"/>
    <property type="match status" value="1"/>
</dbReference>
<evidence type="ECO:0000313" key="5">
    <source>
        <dbReference type="EMBL" id="MDQ0579182.1"/>
    </source>
</evidence>
<evidence type="ECO:0000259" key="4">
    <source>
        <dbReference type="PROSITE" id="PS51186"/>
    </source>
</evidence>
<dbReference type="RefSeq" id="WP_307161704.1">
    <property type="nucleotide sequence ID" value="NZ_JAUSWV010000002.1"/>
</dbReference>